<dbReference type="AlphaFoldDB" id="A0AAU9WE33"/>
<proteinExistence type="predicted"/>
<reference evidence="1 2" key="1">
    <citation type="submission" date="2022-05" db="EMBL/GenBank/DDBJ databases">
        <authorList>
            <consortium name="Genoscope - CEA"/>
            <person name="William W."/>
        </authorList>
    </citation>
    <scope>NUCLEOTIDE SEQUENCE [LARGE SCALE GENOMIC DNA]</scope>
</reference>
<dbReference type="GO" id="GO:0071025">
    <property type="term" value="P:RNA surveillance"/>
    <property type="evidence" value="ECO:0007669"/>
    <property type="project" value="InterPro"/>
</dbReference>
<evidence type="ECO:0000313" key="2">
    <source>
        <dbReference type="Proteomes" id="UP001159428"/>
    </source>
</evidence>
<dbReference type="GO" id="GO:0005737">
    <property type="term" value="C:cytoplasm"/>
    <property type="evidence" value="ECO:0007669"/>
    <property type="project" value="TreeGrafter"/>
</dbReference>
<sequence length="87" mass="10053">MFQQAVKNDWKAIIDNKSKFLLAHSSSGHKHSLRGEDIKNFPRISKLILMKSHLTHCSREETASSEVKALDNFFTMLQTEPNRVYYG</sequence>
<dbReference type="GO" id="GO:0070966">
    <property type="term" value="P:nuclear-transcribed mRNA catabolic process, no-go decay"/>
    <property type="evidence" value="ECO:0007669"/>
    <property type="project" value="InterPro"/>
</dbReference>
<dbReference type="GO" id="GO:0032790">
    <property type="term" value="P:ribosome disassembly"/>
    <property type="evidence" value="ECO:0007669"/>
    <property type="project" value="TreeGrafter"/>
</dbReference>
<dbReference type="EMBL" id="CALNXJ010000011">
    <property type="protein sequence ID" value="CAH3108778.1"/>
    <property type="molecule type" value="Genomic_DNA"/>
</dbReference>
<dbReference type="SUPFAM" id="SSF53137">
    <property type="entry name" value="Translational machinery components"/>
    <property type="match status" value="1"/>
</dbReference>
<dbReference type="InterPro" id="IPR042226">
    <property type="entry name" value="eFR1_2_sf"/>
</dbReference>
<evidence type="ECO:0000313" key="1">
    <source>
        <dbReference type="EMBL" id="CAH3108778.1"/>
    </source>
</evidence>
<dbReference type="PANTHER" id="PTHR10853">
    <property type="entry name" value="PELOTA"/>
    <property type="match status" value="1"/>
</dbReference>
<comment type="caution">
    <text evidence="1">The sequence shown here is derived from an EMBL/GenBank/DDBJ whole genome shotgun (WGS) entry which is preliminary data.</text>
</comment>
<gene>
    <name evidence="1" type="ORF">PMEA_00002700</name>
</gene>
<keyword evidence="2" id="KW-1185">Reference proteome</keyword>
<name>A0AAU9WE33_9CNID</name>
<accession>A0AAU9WE33</accession>
<dbReference type="GO" id="GO:0070651">
    <property type="term" value="P:nonfunctional rRNA decay"/>
    <property type="evidence" value="ECO:0007669"/>
    <property type="project" value="TreeGrafter"/>
</dbReference>
<protein>
    <submittedName>
        <fullName evidence="1">Uncharacterized protein</fullName>
    </submittedName>
</protein>
<organism evidence="1 2">
    <name type="scientific">Pocillopora meandrina</name>
    <dbReference type="NCBI Taxonomy" id="46732"/>
    <lineage>
        <taxon>Eukaryota</taxon>
        <taxon>Metazoa</taxon>
        <taxon>Cnidaria</taxon>
        <taxon>Anthozoa</taxon>
        <taxon>Hexacorallia</taxon>
        <taxon>Scleractinia</taxon>
        <taxon>Astrocoeniina</taxon>
        <taxon>Pocilloporidae</taxon>
        <taxon>Pocillopora</taxon>
    </lineage>
</organism>
<dbReference type="Gene3D" id="3.30.420.60">
    <property type="entry name" value="eRF1 domain 2"/>
    <property type="match status" value="1"/>
</dbReference>
<dbReference type="GO" id="GO:0070481">
    <property type="term" value="P:nuclear-transcribed mRNA catabolic process, non-stop decay"/>
    <property type="evidence" value="ECO:0007669"/>
    <property type="project" value="InterPro"/>
</dbReference>
<dbReference type="Proteomes" id="UP001159428">
    <property type="component" value="Unassembled WGS sequence"/>
</dbReference>
<dbReference type="PANTHER" id="PTHR10853:SF0">
    <property type="entry name" value="PROTEIN PELOTA HOMOLOG"/>
    <property type="match status" value="1"/>
</dbReference>
<dbReference type="InterPro" id="IPR004405">
    <property type="entry name" value="TF_pelota"/>
</dbReference>